<protein>
    <submittedName>
        <fullName evidence="1">Protein of avirulence locus ImpE</fullName>
    </submittedName>
</protein>
<sequence>MFAEENLLEGNLDEALKDLASQVRKDPSNVKYRVFLFQLLALLGEWERALTQLNVAADLDASTLAMVQMYREALRCEALRHEIYATGKHAPLLFGEPEQWLALLMEALRLTTDGKYAAAQKLRDEAFQCAPVTSGIIDGTPFAWIADADSRMGPVLEAIVKGRYYWMPFHRIKTITIEKPEDLRDYIWMPVHFEFVNGGETVGLIPTRYVGSHVSEEPQVRMGHKTIWLEQGEDAFVGLGQRLLTTDTAEHALMDIRKIELNSAT</sequence>
<accession>A0A3B1CQQ7</accession>
<dbReference type="InterPro" id="IPR009211">
    <property type="entry name" value="TagJ"/>
</dbReference>
<dbReference type="SUPFAM" id="SSF144059">
    <property type="entry name" value="ImpE-like"/>
    <property type="match status" value="1"/>
</dbReference>
<dbReference type="Gene3D" id="1.25.40.10">
    <property type="entry name" value="Tetratricopeptide repeat domain"/>
    <property type="match status" value="1"/>
</dbReference>
<gene>
    <name evidence="1" type="ORF">MNBD_NITROSPIRAE01-1390</name>
</gene>
<evidence type="ECO:0000313" key="1">
    <source>
        <dbReference type="EMBL" id="VAX32896.1"/>
    </source>
</evidence>
<dbReference type="EMBL" id="UOGF01000099">
    <property type="protein sequence ID" value="VAX32896.1"/>
    <property type="molecule type" value="Genomic_DNA"/>
</dbReference>
<proteinExistence type="predicted"/>
<dbReference type="PIRSF" id="PIRSF029288">
    <property type="entry name" value="SciE_ImpE"/>
    <property type="match status" value="1"/>
</dbReference>
<dbReference type="InterPro" id="IPR011990">
    <property type="entry name" value="TPR-like_helical_dom_sf"/>
</dbReference>
<dbReference type="AlphaFoldDB" id="A0A3B1CQQ7"/>
<reference evidence="1" key="1">
    <citation type="submission" date="2018-06" db="EMBL/GenBank/DDBJ databases">
        <authorList>
            <person name="Zhirakovskaya E."/>
        </authorList>
    </citation>
    <scope>NUCLEOTIDE SEQUENCE</scope>
</reference>
<organism evidence="1">
    <name type="scientific">hydrothermal vent metagenome</name>
    <dbReference type="NCBI Taxonomy" id="652676"/>
    <lineage>
        <taxon>unclassified sequences</taxon>
        <taxon>metagenomes</taxon>
        <taxon>ecological metagenomes</taxon>
    </lineage>
</organism>
<name>A0A3B1CQQ7_9ZZZZ</name>
<dbReference type="Pfam" id="PF07024">
    <property type="entry name" value="ImpE"/>
    <property type="match status" value="1"/>
</dbReference>